<dbReference type="Pfam" id="PF00668">
    <property type="entry name" value="Condensation"/>
    <property type="match status" value="7"/>
</dbReference>
<dbReference type="InterPro" id="IPR001242">
    <property type="entry name" value="Condensation_dom"/>
</dbReference>
<dbReference type="PROSITE" id="PS00455">
    <property type="entry name" value="AMP_BINDING"/>
    <property type="match status" value="6"/>
</dbReference>
<evidence type="ECO:0000313" key="9">
    <source>
        <dbReference type="EMBL" id="CEJ80515.1"/>
    </source>
</evidence>
<dbReference type="GO" id="GO:0016874">
    <property type="term" value="F:ligase activity"/>
    <property type="evidence" value="ECO:0007669"/>
    <property type="project" value="UniProtKB-KW"/>
</dbReference>
<evidence type="ECO:0000256" key="7">
    <source>
        <dbReference type="SAM" id="MobiDB-lite"/>
    </source>
</evidence>
<dbReference type="SMART" id="SM00823">
    <property type="entry name" value="PKS_PP"/>
    <property type="match status" value="6"/>
</dbReference>
<protein>
    <recommendedName>
        <fullName evidence="8">Carrier domain-containing protein</fullName>
    </recommendedName>
</protein>
<dbReference type="NCBIfam" id="TIGR01733">
    <property type="entry name" value="AA-adenyl-dom"/>
    <property type="match status" value="6"/>
</dbReference>
<dbReference type="InterPro" id="IPR023213">
    <property type="entry name" value="CAT-like_dom_sf"/>
</dbReference>
<evidence type="ECO:0000256" key="4">
    <source>
        <dbReference type="ARBA" id="ARBA00022553"/>
    </source>
</evidence>
<keyword evidence="5" id="KW-0436">Ligase</keyword>
<dbReference type="FunFam" id="1.10.1200.10:FF:000005">
    <property type="entry name" value="Nonribosomal peptide synthetase 1"/>
    <property type="match status" value="4"/>
</dbReference>
<dbReference type="CDD" id="cd05918">
    <property type="entry name" value="A_NRPS_SidN3_like"/>
    <property type="match status" value="6"/>
</dbReference>
<dbReference type="PANTHER" id="PTHR45527:SF1">
    <property type="entry name" value="FATTY ACID SYNTHASE"/>
    <property type="match status" value="1"/>
</dbReference>
<dbReference type="InterPro" id="IPR020845">
    <property type="entry name" value="AMP-binding_CS"/>
</dbReference>
<dbReference type="STRING" id="1531966.A0A0A1T326"/>
<dbReference type="Gene3D" id="3.30.559.30">
    <property type="entry name" value="Nonribosomal peptide synthetase, condensation domain"/>
    <property type="match status" value="7"/>
</dbReference>
<gene>
    <name evidence="9" type="ORF">VHEMI00694</name>
</gene>
<evidence type="ECO:0000256" key="5">
    <source>
        <dbReference type="ARBA" id="ARBA00022598"/>
    </source>
</evidence>
<feature type="region of interest" description="Disordered" evidence="7">
    <location>
        <begin position="4296"/>
        <end position="4315"/>
    </location>
</feature>
<evidence type="ECO:0000256" key="1">
    <source>
        <dbReference type="ARBA" id="ARBA00005107"/>
    </source>
</evidence>
<evidence type="ECO:0000256" key="3">
    <source>
        <dbReference type="ARBA" id="ARBA00022450"/>
    </source>
</evidence>
<dbReference type="InterPro" id="IPR009081">
    <property type="entry name" value="PP-bd_ACP"/>
</dbReference>
<dbReference type="EMBL" id="CDHN01000001">
    <property type="protein sequence ID" value="CEJ80515.1"/>
    <property type="molecule type" value="Genomic_DNA"/>
</dbReference>
<evidence type="ECO:0000256" key="6">
    <source>
        <dbReference type="ARBA" id="ARBA00029454"/>
    </source>
</evidence>
<dbReference type="Gene3D" id="1.10.1200.10">
    <property type="entry name" value="ACP-like"/>
    <property type="match status" value="6"/>
</dbReference>
<dbReference type="FunFam" id="3.40.50.980:FF:000001">
    <property type="entry name" value="Non-ribosomal peptide synthetase"/>
    <property type="match status" value="1"/>
</dbReference>
<reference evidence="9 10" key="1">
    <citation type="journal article" date="2015" name="Genome Announc.">
        <title>Draft Genome Sequence and Gene Annotation of the Entomopathogenic Fungus Verticillium hemipterigenum.</title>
        <authorList>
            <person name="Horn F."/>
            <person name="Habel A."/>
            <person name="Scharf D.H."/>
            <person name="Dworschak J."/>
            <person name="Brakhage A.A."/>
            <person name="Guthke R."/>
            <person name="Hertweck C."/>
            <person name="Linde J."/>
        </authorList>
    </citation>
    <scope>NUCLEOTIDE SEQUENCE [LARGE SCALE GENOMIC DNA]</scope>
</reference>
<dbReference type="PROSITE" id="PS50075">
    <property type="entry name" value="CARRIER"/>
    <property type="match status" value="6"/>
</dbReference>
<dbReference type="GO" id="GO:0031177">
    <property type="term" value="F:phosphopantetheine binding"/>
    <property type="evidence" value="ECO:0007669"/>
    <property type="project" value="InterPro"/>
</dbReference>
<dbReference type="InterPro" id="IPR020806">
    <property type="entry name" value="PKS_PP-bd"/>
</dbReference>
<dbReference type="CDD" id="cd19542">
    <property type="entry name" value="CT_NRPS-like"/>
    <property type="match status" value="1"/>
</dbReference>
<sequence>MDQYSRMWERNRKVPEAVEKCLHDVISSNAIHHKDRPAVHAWDGDLTYGELDELSSRLSSQLMKHGVGPEVTVPLFFEKSMWTVVAVVGVLKAGGSFALVDMSLPKARLQAIIDRCQAKVVCSSEYHMELSTSMTSQVEVVGPRSQLRWLQASEAKRASNPSWPMYVCFTSGSTGVPKGIVITHASFYTAFHHQAHLLGFSPECRTFDFASYSFDVAVHNVMTTLAIGGCLCIPSDADRKTNLNEAINQMQATIINLTATVSRLLRPKQLTTLKTILFLGEAVNLSDIKRFWDHFTVINTYGPAECTPISTINLHSNTPVAATGIGAGYGVLTWITNPDDHHQLVKDGEIGELLLEGHVLARGYLRDEEKTAAAFIENPQWLGRGSSLCAGREGRLYKTGDLVRLCEDGSLQFIGRKDTQVKIRGQRLELGEVESHVSNIMPFAPQVVAEVIMPGGVKEKAMLAVFFTSNDHEADAEGDTLDSSVSVVAAGIDLVQFSPNAAQQLRDSLPIYMVPGALFRMKSIPQTPSGKTDRKALREIGNNISAQKLAQMRTSTEGEKRQPRSAVEIQLQRVWCTVLELSSSDIGLDDSFFLLGGDSLAAMRLVAELRKVMLDVSVAEIFEHPLLSHLARVIRAVDADAAEEWVVASFSLITDATGAVACGEAEATTRLRGQLADLCVGNVSTTEIEDAFPSTPVQQGLLSLTEKSVGGNDYTLQAVLELASGVDVARFKAAWEATAAALSILRTRLVYHETYGSLQVIVMEQISWQDGNVLEDYLQNDKSKPMHTGDKLARFAIVENKYFVWTVHHSLYDGWSLAIILKTLSEAYRSSSPNGLSSQAPFNLFAKYVSDNHKNLTSAETFWKAYFQDGEFTPFPALPRHVSQPKPNTFVETDLVIAPRSDITMSTVLRAAIAITLGQYTGSEDVVFGAVLSGRSAPVPGIDSMAGPTIATVPLRAQPLRTSLVQDFLNQLQRDATDMMKFEQTSLKNISKFNSDCKMACDFQTLLVVQPEENDFKDDEVIGHWQISSLKEFTTYAITIECFLKANGMSVRAGYDNSIISPAQMSIILEHFTTMAQRLINATPTQTIMDLGELTKSDNERIWRWNSQIPARIDKCIHQLIHDQALSEPEAPAVTGWDGNFTYSQLEASASSLARKLVKLGVGPETIVPLCFEKSTWAIVAMLGVLQAGGAFLPLNPSEAEDRRADILKQSNASIVLTSKKYKNIKLLRGCLTQVVDEMSLKDSDSPGRESPLPCLETPESPVYVIFTSGSTGQPKGVVLEHSAVATSCTYHGERFGFSQKTRMLQFASYTFDASIIEIITTLVFGGCVCVPSEQDRLGDISASMTSMAVNSALLTPTVARTLQQSSLPSLTTLIFGGEAVRDSDYAQWNSIPLLINAYGPTECAVTTVIGRYDATNTKPSSIGTAVGCAAWVVDKHDHNKLIAIGGVGELLLEGHVLARGYLNNAEKTAAVFIDSPSWLSKGCISQSINGRNARLYKTGDLVRFNDDGSISYVGRKDAQVKIRGQRLELGEVEYQLKACLANAGDVVADMAVPSRSKGEPVLSAFFTMNVSSSAKAPFEVLHTITPEVGVVQLTSDAETTIAQKLPSYMIPKIFLHISKMPLMPSGKANRKELRRILMSVPRENWSKIQSSAANGAIAEPKTDVQRSMRAIWARILNLKPENIGIDSSFFQVGGDSIAAMQLSAAIRLSLGNVSTPDIMQKKTIRKLSAMLQTSTPIEAALTSKDTSSPSTPSHQLFELSPIQNLYTKLEPDPRRCFDQHFFLQTSSRVSPSAFKSSLRAVVARHPMLRSRFSQDKNGRWMQRVTDDVVHSVQVCHAGRQDKPLSPEQMALLIAHDRDMIDIENGPLTVALLIEGHGVQNIFIAVHHLVTDLVSWRIILQEVEQFLQDGKILSPPSQLTYQTWLKMQQQHSGQYLTNGDLANHKSHDSVSQLMGSYWQMDMSKNIEGATKTISFDLDHVTSRRLLGECNKSFATRPAELFIAGLVSAFTTIFTDRAAPAVFMESHGREPWDPAIDLSSIVGWFTAMYPVETDINSNTTLTDAVKRVKDSARSDRSNGWEYFTSRFATDSDAQRHVKNFPVEIMFNYEGSYQQLERSDALLRLANAPLDCAASSWQELTRFCLFEIACQTDHEQLKFSITYPFSFAQDEKVQSWAQVYGDRLRDLADQLSVDTVHWTLSDFPMAFKTYEDLQSFEQMSLTEFGISDLSNVEDIFPCSAMQQGILVSQGLNSNNYRTVLGISINCKRQIDVSEVQSAWRRVVLRHSLLRSTIVQNIPGSLETMQIILHNPEPAISILDEAEWDVRQKNATVNYTSDSLQHHLSIYKKSDQQVWLDLEINHAIADGYSVYNVLLRDLRSALMNELDTDGPLYSKFIEYVSKQSREEDLKFWAKHLERAEPCFISGTVNSSSVENEAEAFIVNLESLDSAAIRDFARRSDITTATVIQVAWAMVLQMYTGQATPSFGMLVSGRDTPIPNVHDIFGPLINIIPCTVAFDETNTLGETLQITQSDYIESFQHQTIPLIEVHRALGVGTSGLFNSAISFQKGAAQKANSDSDWDLEYMYVKDQVEFDVSVAVDDQYNDDGSGIMSIELLFKAGYISRSQANLIAKSFTTSIRSIISAQGDYQLSKLNLLQSDDEQQLRQWSCAAEIPLVESCIHDLIKEQAVANPLSEAVCSWDGDFTYQDLDLASSQLASHLTAAGVLPETVVPLCFEKSKWTIVAWLSVLKAGAAFILLDPSLPQARIDKICAVVEAKVAITSSANTSKLSTSVRSVVTLNEAFIRSISTSSNASTTAAVKPSSIAYIIFTSGSTGEPKGAIIEHQSYATAALHHGHVMRMSNQTRSVQFGSYNFAGAIMEMLMILIHGGCVCILSDEERSPRNLAMAITTRKANWAFLTSTVLAYLKPEDVPTMETICVGGEHIRSSQIKQWSTHVHLRQTYGSAETSAVVSSAWLNGTAANTEVGKPTTGRYWITHPKDSKQLVPIGVPGEILIEGATIAREYMGNREKTLSTFITAPPWRAAFGPVSTASRFYRTGDLGVFRDDGSIELLGRRDTQIKLRGQRIEVGEIEYQARLATPQIKEAAVELAALGASSKGGPELIGFLVMENHDDPIASGPLIRTVQAKLEHSLPYFMVPALLIPIAKLPLTASGKTDRRRLRMMVAALSTDEVEALSRLTQGDIRKPTTEAELRMQMLWSEVLGVAKESIGLDDSFFRLGGDSVAAMRLVGAARKMNVAMTVADIFRQPTLAVQAQTLGESMQPLETLTIKPFDLLGLVGGQITEFCETVSLLFKDNTEASIVEDAYPCTPLQTALLSATMKGEGGDYMLQLKLELSDDIHLGLFKDAWDTVVEKTPTLRTRVVQHTQFGLVQVVFGQPIPWKEFNISLSQYIENDKQTAMDLGDNLLRLAIINDGHKRWALCTIHHAIYDGVSLPRILELVGSSYNGEIIEPSIPFNSFISHNVKFDDEACKGFWTKYLGGSGSATFPILPPSINEPKPDKIVELAIGLRGSGKKFTLSTLVRGALGLTLAQATGSDDIVFGALVSGRDAPIPGIEDMLAPTIATVPIRLQVAKDTKVLQYLEGIQQDAITMFDFEHIGIRQLSKYGANAKNASEFQTLLEIQPNGDDSEAADTSVGSWLPVSDLKGFTNYALTLDCIVHKDKIVMRASVDTRVISSEAVTSLLARFEVAFCGLYNAPDDQILGDINVLTKLEQKMIWEWNSVRPEASKDCLHRRIKDWAVRSPNAPAVSAWDGELTYLELDKLSSRLAMHLVNLGVGPKTIVPLFFEKSVWTVVSVLAVLKAGGAFALLDMGLPENRLHSVIKQCRATVVCSSTKNQRLCSLPTTEVQIIDAQSAKTWPSLQTIEDGILPPYRSDLPLYICFTSGSTGNPKGIVITHEGFATTLDAQYEVLGFNNKSRVFDFASYSFDVAAHNVMTTLATGGCLCIPSDDERKDNINAAIQKSRATLVNLTATVARLLKPDLLPDLETLLLLGEAVAVADLDDLWGKGNLTIINTYGPAECTPISTINLTATTPTEATGIGKGFGIATWVVDPDDHEKLVPVGVVGELLLEGPALALGYLGDAEKTSKAFIQNPQWLLEGAHGYAGRQGRLYKTGDLVKYNLDGSLSFVGRKDTQVKIRGQRLELGEIEHHVRECMASTGHFPVVADVITPGGTKDRAMLAVFIVMDEDSDSSSTSGSTTGSSSGHSSNASTLFESLSSVSDVLELVALNSSVVQDLSERLPSYMIPSVYFRVPSFPLTPSGKTDRKRLRELGSAMSTEQLAKMRSTKPDNTEKRQPTTANEILFRDIWSAVLSIDADSIGLDDNFFSLGGDSVIAIQLVAEARKHDISLTVGDIFRNPVLHELFKTAQYASDNDDYTDVAPFELLATASQPSDLKTDFAKLCSVDPSTMEDGYPCTTLQEGLMSLTERTTDGYIMHARLNVSPTTNIKALMAAWEDVFTSIPILRTRIVQHSDFGLVQVVLRCSIQWIVVDDIHKYTAEMDRMPMGLGSSLCRFGLIQNGKGVVTQLLLTIHHALYDGNSIALLLNHVSSAYQSRAKDNSAYQFTTPMFNVFIKHTVTRKIGSQEFWASYLSDVEAIPFPLVHSQPAIVPSYLSQEHGLRLPAKPKQQFTMSTIIRGALGLLISRHTAVNDAVFGAVLSGRNASLNDVDTLVAPTIATVPLRVRFDKQATIEEYLYMIQNDATSMIDYEQTGLQSIAKINDETRTASDFRTLLVVQPDDDLEDADEDLGSWDLMANTTAFASYPLMLECFLHKTGETVRCKATFDTNVISPEFMGILLKQFSSLVEQLIGGQPDQQLATLNCTTVDELDVIWDWNKSIAELQFDCTHHIISRQAKLYPEASAICGFDGDYSYQELDDMSSRLALLLVKNGLEAGSIVPICFEKSSATIIAMLAINKANCSFVPLNPADGSHRHEYLIRETKATIVLYSPTTEFQLSTITASLGCSSMCITRDFISHLPLTHNTLPVSTGESGIYILFTSGSTGTPKGVVLKHKSVVTSCYNHGERFGFNEYSRVLQFSSYTFDAAISEIFATLMHGGCVCIPSEQDRLSNLAYAISSMDVNTTMITPTVARMLDPNSVPSLHTLILCGEAVSTADYQKWLALPRLINGYGPTECSIYAVTATYEEVSAHHGCIGLGVACATWVVNPDNHQQLAPLGAIGELLIEGHTVSEGYLNSPEKTNSVFINSPEWLRTGHGQHAGRQSTLYKTGDLVRFNLDGTLSFISRKDTQVKIRGQRLELSEVEHQTLAVIRNAEQALAEVIYPGNEKSRAMLAVFLTFNELGQTFDDSFISGTSLADGIRHVCPKNNVTNQLSERLPGYMVPSIYFMVDSMPLSSSGKVNRKCLRSVGAQISAQELANMQRETSTDSIEPPKTPEEERLQLLWASVLNVDRELISRQDNFFRLGGDSIAAMKLVSLARAQNDALTVGQVFQAPTLSAQAAILRGVSEDEQPEEILPFSIVDVGTPDDLACFCSLSPAEILDAYPCTAMQEGLLSLSSKTSGDYTLQAVLELCDTVDVSQFRAAWQRTVESHAILRTKIIQHDQLGLLQIVHNKPIRWGEGRSLSEYLTKDNGLPMSIDDDLCRFALIRSETYTNSTYFVLTIHHALYDGWSLSTMLQDVERFYTGNLHASTRPQYNAFIKHVWQNHHESNAYWREYLYGGDFTIFPSTPSVVTERSMRSFTQDFPFSQDKGSETTVATLIRGALALLISQYSNKADDIVFGATVSGRNAPVANITDIVGPTIATVPIRIRPIQHQNVAEYLSLIQQQAVEMESEAHEQAGLHNIANINTACRNACGFQTLLVIQPRENDFEDDNSLGKWISDKNQNKEFAFSTYNLTLECFMKASTISIRATFDERTIESWQLKLAIDRFGEILQKLSDAPSTTVLADLGCLSASEAAKLWDWNRTVPLPASQTIVDIIGQQAAQQPQACAVSAWDGTMTYNELDELSSLLAQHLEILGVGPETIVPICFEKSMWVIVAMLAVIKAGGAFVALGVNDAPDRRLHLLHETNARVVLTSRACKSIQLSERCMSVVVDRTLISQLRNAYMGAHYASLAQASSPMYLIFTSGSTGKPKGVVLEHSAVALSCLSHGSVYEFSNETKILQFSSYSFDASIVEIFTVLAFGGRVCIPSEDDRMSDLIGAIQRFDINTLQITPTVARTIQPVAVPTVNTIILCGEAVTHDDYLQWKDLLHVMNGYGPTEAAICSTIQVLSGGRGSLDSIGHAVGCTTWVVEEDNSDCLAALGTIGELLIEGNTLARGYLNDIEKTRAAFIEAPSWLLDGYGGHKGRESRLYKTGDLVRYNEDGSLSYIGRKDNQAKIRGQRLELGEIEHYVRDAADGLREVAAEVIVPGDEKDRAVVAVFFTTEQEMELKWNFTAVDNGVELVSPPHDLTVELSQHLPSYMIPTVYFHLSELPLMVSGKTDRKKLRSIGSGMTHAQIAELALKSEVNVEKRPAQSHNEVILRGLWAKVLGTEETRVGLDDSFFRVGGDSITAMRLAGLARNAGFSLSVKEIFGEPVLELQAKIMTVVSDVAPMSAPLLPFELIKSSQRDQIVDMITAQAKPYKIQDIYPATAFQKDTIQHNLDTNSQGYNYFFFDLGTGIDKDRLFSSFQATVDRFAMLRMLFISVKDNLWQVIVEEMTIAPIFLRADTDMDAAFKLMCENDIAQGFHMGEPLTAFMLIRDKSGNYRMVMRLSHTQYDGVSFPIMVQTLMDSYNNSKPPSMKEFSLYLQHAANNMESGLSHWKNLLYDAQPTVLPMLLSIPDTHAPPSKIFLEQSICINTPLPENITMATVTNAAWSVVLSSLVGRQDVIYGSLSTGRNSNLRGIEEVVGPCNNVLPIRATLGDQMTPMQLFFMLQTQVLASSEADFVGLEDIVKECTSWPVATRLDTIIKHQGIDENYQFGFGGNAIGAGYFDNPHDVPASYLGIFTYPTADGVKIQVISNTHVVSSTNAAMLLRCMSLAVPTLLAGKDESLSLCLHQIASLMAKQ</sequence>
<keyword evidence="3" id="KW-0596">Phosphopantetheine</keyword>
<dbReference type="GO" id="GO:0043041">
    <property type="term" value="P:amino acid activation for nonribosomal peptide biosynthetic process"/>
    <property type="evidence" value="ECO:0007669"/>
    <property type="project" value="TreeGrafter"/>
</dbReference>
<dbReference type="CDD" id="cd19545">
    <property type="entry name" value="FUM14_C_NRPS-like"/>
    <property type="match status" value="4"/>
</dbReference>
<feature type="compositionally biased region" description="Low complexity" evidence="7">
    <location>
        <begin position="4210"/>
        <end position="4226"/>
    </location>
</feature>
<dbReference type="SUPFAM" id="SSF56801">
    <property type="entry name" value="Acetyl-CoA synthetase-like"/>
    <property type="match status" value="6"/>
</dbReference>
<feature type="domain" description="Carrier" evidence="8">
    <location>
        <begin position="1660"/>
        <end position="1736"/>
    </location>
</feature>
<dbReference type="Gene3D" id="3.40.50.980">
    <property type="match status" value="2"/>
</dbReference>
<dbReference type="SUPFAM" id="SSF52777">
    <property type="entry name" value="CoA-dependent acyltransferases"/>
    <property type="match status" value="14"/>
</dbReference>
<dbReference type="InterPro" id="IPR042099">
    <property type="entry name" value="ANL_N_sf"/>
</dbReference>
<feature type="domain" description="Carrier" evidence="8">
    <location>
        <begin position="6492"/>
        <end position="6568"/>
    </location>
</feature>
<keyword evidence="4" id="KW-0597">Phosphoprotein</keyword>
<proteinExistence type="inferred from homology"/>
<evidence type="ECO:0000313" key="10">
    <source>
        <dbReference type="Proteomes" id="UP000039046"/>
    </source>
</evidence>
<dbReference type="GO" id="GO:0044550">
    <property type="term" value="P:secondary metabolite biosynthetic process"/>
    <property type="evidence" value="ECO:0007669"/>
    <property type="project" value="TreeGrafter"/>
</dbReference>
<dbReference type="InterPro" id="IPR036736">
    <property type="entry name" value="ACP-like_sf"/>
</dbReference>
<comment type="pathway">
    <text evidence="1">Alkaloid biosynthesis; ergot alkaloid biosynthesis.</text>
</comment>
<dbReference type="NCBIfam" id="NF003417">
    <property type="entry name" value="PRK04813.1"/>
    <property type="match status" value="7"/>
</dbReference>
<dbReference type="FunFam" id="3.40.50.12780:FF:000014">
    <property type="entry name" value="Nonribosomal peptide synthetase 1"/>
    <property type="match status" value="4"/>
</dbReference>
<dbReference type="FunFam" id="3.30.300.30:FF:000015">
    <property type="entry name" value="Nonribosomal peptide synthase SidD"/>
    <property type="match status" value="6"/>
</dbReference>
<dbReference type="GO" id="GO:0005737">
    <property type="term" value="C:cytoplasm"/>
    <property type="evidence" value="ECO:0007669"/>
    <property type="project" value="TreeGrafter"/>
</dbReference>
<feature type="domain" description="Carrier" evidence="8">
    <location>
        <begin position="3202"/>
        <end position="3278"/>
    </location>
</feature>
<evidence type="ECO:0000259" key="8">
    <source>
        <dbReference type="PROSITE" id="PS50075"/>
    </source>
</evidence>
<feature type="domain" description="Carrier" evidence="8">
    <location>
        <begin position="562"/>
        <end position="638"/>
    </location>
</feature>
<dbReference type="SUPFAM" id="SSF47336">
    <property type="entry name" value="ACP-like"/>
    <property type="match status" value="6"/>
</dbReference>
<feature type="domain" description="Carrier" evidence="8">
    <location>
        <begin position="4314"/>
        <end position="4390"/>
    </location>
</feature>
<dbReference type="InterPro" id="IPR045851">
    <property type="entry name" value="AMP-bd_C_sf"/>
</dbReference>
<keyword evidence="10" id="KW-1185">Reference proteome</keyword>
<dbReference type="OrthoDB" id="416786at2759"/>
<comment type="similarity">
    <text evidence="6">Belongs to the NRP synthetase family.</text>
</comment>
<feature type="domain" description="Carrier" evidence="8">
    <location>
        <begin position="5411"/>
        <end position="5484"/>
    </location>
</feature>
<comment type="pathway">
    <text evidence="2">Secondary metabolite biosynthesis.</text>
</comment>
<feature type="compositionally biased region" description="Basic and acidic residues" evidence="7">
    <location>
        <begin position="4305"/>
        <end position="4314"/>
    </location>
</feature>
<dbReference type="Pfam" id="PF00550">
    <property type="entry name" value="PP-binding"/>
    <property type="match status" value="6"/>
</dbReference>
<dbReference type="PANTHER" id="PTHR45527">
    <property type="entry name" value="NONRIBOSOMAL PEPTIDE SYNTHETASE"/>
    <property type="match status" value="1"/>
</dbReference>
<dbReference type="Gene3D" id="3.30.559.10">
    <property type="entry name" value="Chloramphenicol acetyltransferase-like domain"/>
    <property type="match status" value="7"/>
</dbReference>
<dbReference type="Pfam" id="PF00501">
    <property type="entry name" value="AMP-binding"/>
    <property type="match status" value="6"/>
</dbReference>
<dbReference type="InterPro" id="IPR010071">
    <property type="entry name" value="AA_adenyl_dom"/>
</dbReference>
<dbReference type="HOGENOM" id="CLU_000022_60_0_1"/>
<dbReference type="InterPro" id="IPR000873">
    <property type="entry name" value="AMP-dep_synth/lig_dom"/>
</dbReference>
<dbReference type="FunFam" id="3.30.559.30:FF:000002">
    <property type="entry name" value="Nonribosomal peptide synthase Pes1"/>
    <property type="match status" value="1"/>
</dbReference>
<dbReference type="Gene3D" id="3.40.50.12780">
    <property type="entry name" value="N-terminal domain of ligase-like"/>
    <property type="match status" value="5"/>
</dbReference>
<evidence type="ECO:0000256" key="2">
    <source>
        <dbReference type="ARBA" id="ARBA00005179"/>
    </source>
</evidence>
<dbReference type="Gene3D" id="3.30.300.30">
    <property type="match status" value="6"/>
</dbReference>
<dbReference type="PROSITE" id="PS00012">
    <property type="entry name" value="PHOSPHOPANTETHEINE"/>
    <property type="match status" value="6"/>
</dbReference>
<dbReference type="Proteomes" id="UP000039046">
    <property type="component" value="Unassembled WGS sequence"/>
</dbReference>
<dbReference type="InterPro" id="IPR006162">
    <property type="entry name" value="Ppantetheine_attach_site"/>
</dbReference>
<name>A0A0A1T326_9HYPO</name>
<dbReference type="Gene3D" id="2.30.38.10">
    <property type="entry name" value="Luciferase, Domain 3"/>
    <property type="match status" value="1"/>
</dbReference>
<organism evidence="9 10">
    <name type="scientific">[Torrubiella] hemipterigena</name>
    <dbReference type="NCBI Taxonomy" id="1531966"/>
    <lineage>
        <taxon>Eukaryota</taxon>
        <taxon>Fungi</taxon>
        <taxon>Dikarya</taxon>
        <taxon>Ascomycota</taxon>
        <taxon>Pezizomycotina</taxon>
        <taxon>Sordariomycetes</taxon>
        <taxon>Hypocreomycetidae</taxon>
        <taxon>Hypocreales</taxon>
        <taxon>Clavicipitaceae</taxon>
        <taxon>Clavicipitaceae incertae sedis</taxon>
        <taxon>'Torrubiella' clade</taxon>
    </lineage>
</organism>
<feature type="region of interest" description="Disordered" evidence="7">
    <location>
        <begin position="4207"/>
        <end position="4228"/>
    </location>
</feature>
<accession>A0A0A1T326</accession>
<dbReference type="FunFam" id="3.30.559.30:FF:000003">
    <property type="entry name" value="Nonribosomal peptide synthase SidD"/>
    <property type="match status" value="4"/>
</dbReference>